<evidence type="ECO:0000313" key="1">
    <source>
        <dbReference type="EMBL" id="VFK78723.1"/>
    </source>
</evidence>
<dbReference type="AlphaFoldDB" id="A0A451BKC2"/>
<name>A0A451BKC2_9GAMM</name>
<protein>
    <submittedName>
        <fullName evidence="1">Uncharacterized protein</fullName>
    </submittedName>
</protein>
<sequence length="323" mass="37823">MSEAHSGVAIIAMDIDDLLTSMEVRDLRSKADQLDPVHHSEKHFFTVKFEHRKRPYEVENVLVPGCIEFFQFLFDQEDVRPAFFSSGIRARNLELGRIVVELAIEAGGSLAWRDRYDVYSREDCFDTERLQHYVTKEEQRKFQPPDFFGNLKKDLRMIHHGRDAYHELYNRTLRDLSVLLPDPVKDAEILTNIILLEEDLSYLFPGQEKNLLLCPTYQHPYPCLVNYRGEDTPIDDPDSWRETFKGANPLFYAAGVLEHALARRRAEGRSLPEILWEEQGHLWFDRERYKERYPTPFFTQGRKVLRRYNAELNFAVAGGKAVP</sequence>
<proteinExistence type="predicted"/>
<accession>A0A451BKC2</accession>
<organism evidence="1">
    <name type="scientific">Candidatus Kentrum sp. SD</name>
    <dbReference type="NCBI Taxonomy" id="2126332"/>
    <lineage>
        <taxon>Bacteria</taxon>
        <taxon>Pseudomonadati</taxon>
        <taxon>Pseudomonadota</taxon>
        <taxon>Gammaproteobacteria</taxon>
        <taxon>Candidatus Kentrum</taxon>
    </lineage>
</organism>
<reference evidence="1" key="1">
    <citation type="submission" date="2019-02" db="EMBL/GenBank/DDBJ databases">
        <authorList>
            <person name="Gruber-Vodicka R. H."/>
            <person name="Seah K. B. B."/>
        </authorList>
    </citation>
    <scope>NUCLEOTIDE SEQUENCE</scope>
    <source>
        <strain evidence="1">BECK_S127</strain>
    </source>
</reference>
<dbReference type="EMBL" id="CAADHB010000023">
    <property type="protein sequence ID" value="VFK78723.1"/>
    <property type="molecule type" value="Genomic_DNA"/>
</dbReference>
<gene>
    <name evidence="1" type="ORF">BECKSD772D_GA0070982_10238</name>
</gene>